<proteinExistence type="predicted"/>
<name>A0ABV0PX00_9TELE</name>
<gene>
    <name evidence="1" type="ORF">GOODEAATRI_010883</name>
</gene>
<dbReference type="Proteomes" id="UP001476798">
    <property type="component" value="Unassembled WGS sequence"/>
</dbReference>
<keyword evidence="2" id="KW-1185">Reference proteome</keyword>
<dbReference type="EMBL" id="JAHRIO010090613">
    <property type="protein sequence ID" value="MEQ2188044.1"/>
    <property type="molecule type" value="Genomic_DNA"/>
</dbReference>
<organism evidence="1 2">
    <name type="scientific">Goodea atripinnis</name>
    <dbReference type="NCBI Taxonomy" id="208336"/>
    <lineage>
        <taxon>Eukaryota</taxon>
        <taxon>Metazoa</taxon>
        <taxon>Chordata</taxon>
        <taxon>Craniata</taxon>
        <taxon>Vertebrata</taxon>
        <taxon>Euteleostomi</taxon>
        <taxon>Actinopterygii</taxon>
        <taxon>Neopterygii</taxon>
        <taxon>Teleostei</taxon>
        <taxon>Neoteleostei</taxon>
        <taxon>Acanthomorphata</taxon>
        <taxon>Ovalentaria</taxon>
        <taxon>Atherinomorphae</taxon>
        <taxon>Cyprinodontiformes</taxon>
        <taxon>Goodeidae</taxon>
        <taxon>Goodea</taxon>
    </lineage>
</organism>
<protein>
    <submittedName>
        <fullName evidence="1">Uncharacterized protein</fullName>
    </submittedName>
</protein>
<reference evidence="1 2" key="1">
    <citation type="submission" date="2021-06" db="EMBL/GenBank/DDBJ databases">
        <authorList>
            <person name="Palmer J.M."/>
        </authorList>
    </citation>
    <scope>NUCLEOTIDE SEQUENCE [LARGE SCALE GENOMIC DNA]</scope>
    <source>
        <strain evidence="1 2">GA_2019</strain>
        <tissue evidence="1">Muscle</tissue>
    </source>
</reference>
<accession>A0ABV0PX00</accession>
<sequence>MTGLQKKIATLIKIPDRILNHHSDASLCPSISKDRARSTKELILLCDSMPVTESLSRMLPQLSRPDPTISGTNEGIIIGQTFIPLTHHDIPLLFEHYAELRTVKDFSE</sequence>
<evidence type="ECO:0000313" key="2">
    <source>
        <dbReference type="Proteomes" id="UP001476798"/>
    </source>
</evidence>
<comment type="caution">
    <text evidence="1">The sequence shown here is derived from an EMBL/GenBank/DDBJ whole genome shotgun (WGS) entry which is preliminary data.</text>
</comment>
<evidence type="ECO:0000313" key="1">
    <source>
        <dbReference type="EMBL" id="MEQ2188044.1"/>
    </source>
</evidence>